<protein>
    <submittedName>
        <fullName evidence="1">Uncharacterized protein</fullName>
    </submittedName>
</protein>
<accession>A0ACB8CPS7</accession>
<keyword evidence="2" id="KW-1185">Reference proteome</keyword>
<sequence length="242" mass="26112">MDAISWQGLEPCTFRKWQEGKQGSSAGPAAATHSSDHGPAHSADWPDPGPDGSDDFYEDQFRLGNANSLRPAAPYDADRQRALLEGPFHRAPVQQLSLTCPTNDPAPCSILASCSALSRLYKDYATITWTIHGSLLENFIDRSTLSTVKNDVPVKVSKIVINQLDTLLSDNGKLVLQCTALSMRKSPRQPSRLVPSSRTPARATRSASLAGPRAARAATPQAIRAREPKSKHLTCRTATGLG</sequence>
<reference evidence="1" key="1">
    <citation type="submission" date="2020-05" db="EMBL/GenBank/DDBJ databases">
        <title>Large-scale comparative analyses of tick genomes elucidate their genetic diversity and vector capacities.</title>
        <authorList>
            <person name="Jia N."/>
            <person name="Wang J."/>
            <person name="Shi W."/>
            <person name="Du L."/>
            <person name="Sun Y."/>
            <person name="Zhan W."/>
            <person name="Jiang J."/>
            <person name="Wang Q."/>
            <person name="Zhang B."/>
            <person name="Ji P."/>
            <person name="Sakyi L.B."/>
            <person name="Cui X."/>
            <person name="Yuan T."/>
            <person name="Jiang B."/>
            <person name="Yang W."/>
            <person name="Lam T.T.-Y."/>
            <person name="Chang Q."/>
            <person name="Ding S."/>
            <person name="Wang X."/>
            <person name="Zhu J."/>
            <person name="Ruan X."/>
            <person name="Zhao L."/>
            <person name="Wei J."/>
            <person name="Que T."/>
            <person name="Du C."/>
            <person name="Cheng J."/>
            <person name="Dai P."/>
            <person name="Han X."/>
            <person name="Huang E."/>
            <person name="Gao Y."/>
            <person name="Liu J."/>
            <person name="Shao H."/>
            <person name="Ye R."/>
            <person name="Li L."/>
            <person name="Wei W."/>
            <person name="Wang X."/>
            <person name="Wang C."/>
            <person name="Yang T."/>
            <person name="Huo Q."/>
            <person name="Li W."/>
            <person name="Guo W."/>
            <person name="Chen H."/>
            <person name="Zhou L."/>
            <person name="Ni X."/>
            <person name="Tian J."/>
            <person name="Zhou Y."/>
            <person name="Sheng Y."/>
            <person name="Liu T."/>
            <person name="Pan Y."/>
            <person name="Xia L."/>
            <person name="Li J."/>
            <person name="Zhao F."/>
            <person name="Cao W."/>
        </authorList>
    </citation>
    <scope>NUCLEOTIDE SEQUENCE</scope>
    <source>
        <strain evidence="1">Dsil-2018</strain>
    </source>
</reference>
<dbReference type="EMBL" id="CM023474">
    <property type="protein sequence ID" value="KAH7949063.1"/>
    <property type="molecule type" value="Genomic_DNA"/>
</dbReference>
<comment type="caution">
    <text evidence="1">The sequence shown here is derived from an EMBL/GenBank/DDBJ whole genome shotgun (WGS) entry which is preliminary data.</text>
</comment>
<proteinExistence type="predicted"/>
<evidence type="ECO:0000313" key="2">
    <source>
        <dbReference type="Proteomes" id="UP000821865"/>
    </source>
</evidence>
<evidence type="ECO:0000313" key="1">
    <source>
        <dbReference type="EMBL" id="KAH7949063.1"/>
    </source>
</evidence>
<name>A0ACB8CPS7_DERSI</name>
<organism evidence="1 2">
    <name type="scientific">Dermacentor silvarum</name>
    <name type="common">Tick</name>
    <dbReference type="NCBI Taxonomy" id="543639"/>
    <lineage>
        <taxon>Eukaryota</taxon>
        <taxon>Metazoa</taxon>
        <taxon>Ecdysozoa</taxon>
        <taxon>Arthropoda</taxon>
        <taxon>Chelicerata</taxon>
        <taxon>Arachnida</taxon>
        <taxon>Acari</taxon>
        <taxon>Parasitiformes</taxon>
        <taxon>Ixodida</taxon>
        <taxon>Ixodoidea</taxon>
        <taxon>Ixodidae</taxon>
        <taxon>Rhipicephalinae</taxon>
        <taxon>Dermacentor</taxon>
    </lineage>
</organism>
<dbReference type="Proteomes" id="UP000821865">
    <property type="component" value="Chromosome 5"/>
</dbReference>
<gene>
    <name evidence="1" type="ORF">HPB49_004633</name>
</gene>